<keyword evidence="2" id="KW-1185">Reference proteome</keyword>
<evidence type="ECO:0000313" key="2">
    <source>
        <dbReference type="Proteomes" id="UP000054485"/>
    </source>
</evidence>
<sequence length="86" mass="9646">MPCNFRLFHYNVHSAVLLRICTALEEMILNGVPMCVPLASDLPPTIEHLAFGEYRGSLQLVIEAVLDVLPRIIVLTCGSYQRSMMN</sequence>
<dbReference type="EMBL" id="KN835332">
    <property type="protein sequence ID" value="KIK39684.1"/>
    <property type="molecule type" value="Genomic_DNA"/>
</dbReference>
<accession>A0A0D0ANU7</accession>
<protein>
    <submittedName>
        <fullName evidence="1">Uncharacterized protein</fullName>
    </submittedName>
</protein>
<proteinExistence type="predicted"/>
<dbReference type="InParanoid" id="A0A0D0ANU7"/>
<organism evidence="1 2">
    <name type="scientific">Suillus luteus UH-Slu-Lm8-n1</name>
    <dbReference type="NCBI Taxonomy" id="930992"/>
    <lineage>
        <taxon>Eukaryota</taxon>
        <taxon>Fungi</taxon>
        <taxon>Dikarya</taxon>
        <taxon>Basidiomycota</taxon>
        <taxon>Agaricomycotina</taxon>
        <taxon>Agaricomycetes</taxon>
        <taxon>Agaricomycetidae</taxon>
        <taxon>Boletales</taxon>
        <taxon>Suillineae</taxon>
        <taxon>Suillaceae</taxon>
        <taxon>Suillus</taxon>
    </lineage>
</organism>
<dbReference type="HOGENOM" id="CLU_2499366_0_0_1"/>
<name>A0A0D0ANU7_9AGAM</name>
<evidence type="ECO:0000313" key="1">
    <source>
        <dbReference type="EMBL" id="KIK39684.1"/>
    </source>
</evidence>
<dbReference type="Proteomes" id="UP000054485">
    <property type="component" value="Unassembled WGS sequence"/>
</dbReference>
<reference evidence="2" key="2">
    <citation type="submission" date="2015-01" db="EMBL/GenBank/DDBJ databases">
        <title>Evolutionary Origins and Diversification of the Mycorrhizal Mutualists.</title>
        <authorList>
            <consortium name="DOE Joint Genome Institute"/>
            <consortium name="Mycorrhizal Genomics Consortium"/>
            <person name="Kohler A."/>
            <person name="Kuo A."/>
            <person name="Nagy L.G."/>
            <person name="Floudas D."/>
            <person name="Copeland A."/>
            <person name="Barry K.W."/>
            <person name="Cichocki N."/>
            <person name="Veneault-Fourrey C."/>
            <person name="LaButti K."/>
            <person name="Lindquist E.A."/>
            <person name="Lipzen A."/>
            <person name="Lundell T."/>
            <person name="Morin E."/>
            <person name="Murat C."/>
            <person name="Riley R."/>
            <person name="Ohm R."/>
            <person name="Sun H."/>
            <person name="Tunlid A."/>
            <person name="Henrissat B."/>
            <person name="Grigoriev I.V."/>
            <person name="Hibbett D.S."/>
            <person name="Martin F."/>
        </authorList>
    </citation>
    <scope>NUCLEOTIDE SEQUENCE [LARGE SCALE GENOMIC DNA]</scope>
    <source>
        <strain evidence="2">UH-Slu-Lm8-n1</strain>
    </source>
</reference>
<dbReference type="OrthoDB" id="270763at2759"/>
<gene>
    <name evidence="1" type="ORF">CY34DRAFT_320370</name>
</gene>
<reference evidence="1 2" key="1">
    <citation type="submission" date="2014-04" db="EMBL/GenBank/DDBJ databases">
        <authorList>
            <consortium name="DOE Joint Genome Institute"/>
            <person name="Kuo A."/>
            <person name="Ruytinx J."/>
            <person name="Rineau F."/>
            <person name="Colpaert J."/>
            <person name="Kohler A."/>
            <person name="Nagy L.G."/>
            <person name="Floudas D."/>
            <person name="Copeland A."/>
            <person name="Barry K.W."/>
            <person name="Cichocki N."/>
            <person name="Veneault-Fourrey C."/>
            <person name="LaButti K."/>
            <person name="Lindquist E.A."/>
            <person name="Lipzen A."/>
            <person name="Lundell T."/>
            <person name="Morin E."/>
            <person name="Murat C."/>
            <person name="Sun H."/>
            <person name="Tunlid A."/>
            <person name="Henrissat B."/>
            <person name="Grigoriev I.V."/>
            <person name="Hibbett D.S."/>
            <person name="Martin F."/>
            <person name="Nordberg H.P."/>
            <person name="Cantor M.N."/>
            <person name="Hua S.X."/>
        </authorList>
    </citation>
    <scope>NUCLEOTIDE SEQUENCE [LARGE SCALE GENOMIC DNA]</scope>
    <source>
        <strain evidence="1 2">UH-Slu-Lm8-n1</strain>
    </source>
</reference>
<dbReference type="AlphaFoldDB" id="A0A0D0ANU7"/>